<dbReference type="PANTHER" id="PTHR43155:SF2">
    <property type="entry name" value="CYCLIC DI-GMP PHOSPHODIESTERASE PA4108"/>
    <property type="match status" value="1"/>
</dbReference>
<reference evidence="2 3" key="1">
    <citation type="submission" date="2016-07" db="EMBL/GenBank/DDBJ databases">
        <title>Bacillus oceanisediminis whole genome.</title>
        <authorList>
            <person name="Pal Y."/>
            <person name="Verma A."/>
            <person name="Mual P."/>
            <person name="Srinivasan K."/>
        </authorList>
    </citation>
    <scope>NUCLEOTIDE SEQUENCE [LARGE SCALE GENOMIC DNA]</scope>
    <source>
        <strain evidence="2 3">Bhandara28</strain>
    </source>
</reference>
<organism evidence="2 3">
    <name type="scientific">Cytobacillus oceanisediminis</name>
    <dbReference type="NCBI Taxonomy" id="665099"/>
    <lineage>
        <taxon>Bacteria</taxon>
        <taxon>Bacillati</taxon>
        <taxon>Bacillota</taxon>
        <taxon>Bacilli</taxon>
        <taxon>Bacillales</taxon>
        <taxon>Bacillaceae</taxon>
        <taxon>Cytobacillus</taxon>
    </lineage>
</organism>
<feature type="domain" description="HD-GYP" evidence="1">
    <location>
        <begin position="18"/>
        <end position="210"/>
    </location>
</feature>
<comment type="caution">
    <text evidence="2">The sequence shown here is derived from an EMBL/GenBank/DDBJ whole genome shotgun (WGS) entry which is preliminary data.</text>
</comment>
<sequence>MVFYKASFEFLKMKEIFKGEPEWEKAFALFHCLNLRDTNTAKHSIEVGYFAAKIAAKLNLDPSRYFLAGLLHDIGKIDMDDHPLKSGEILTVKERSKLKDHVLHGVLTLSELGFGKDIVQFCLRHHERLDGSGYPFGVCEELISTEGRIAQVSDVFSALTSPRKYRENPKAYSYDEALLVMKNDYIQQGIFDGNILNILVTVIQDEKQKEQRYA</sequence>
<dbReference type="Pfam" id="PF13487">
    <property type="entry name" value="HD_5"/>
    <property type="match status" value="1"/>
</dbReference>
<dbReference type="Proteomes" id="UP000180194">
    <property type="component" value="Unassembled WGS sequence"/>
</dbReference>
<keyword evidence="3" id="KW-1185">Reference proteome</keyword>
<dbReference type="InterPro" id="IPR006675">
    <property type="entry name" value="HDIG_dom"/>
</dbReference>
<dbReference type="PROSITE" id="PS51832">
    <property type="entry name" value="HD_GYP"/>
    <property type="match status" value="1"/>
</dbReference>
<proteinExistence type="predicted"/>
<protein>
    <recommendedName>
        <fullName evidence="1">HD-GYP domain-containing protein</fullName>
    </recommendedName>
</protein>
<dbReference type="CDD" id="cd00077">
    <property type="entry name" value="HDc"/>
    <property type="match status" value="1"/>
</dbReference>
<dbReference type="SUPFAM" id="SSF109604">
    <property type="entry name" value="HD-domain/PDEase-like"/>
    <property type="match status" value="1"/>
</dbReference>
<dbReference type="SMART" id="SM00471">
    <property type="entry name" value="HDc"/>
    <property type="match status" value="1"/>
</dbReference>
<accession>A0ABX3CNW6</accession>
<dbReference type="EMBL" id="MBRJ01000039">
    <property type="protein sequence ID" value="OHX45036.1"/>
    <property type="molecule type" value="Genomic_DNA"/>
</dbReference>
<dbReference type="InterPro" id="IPR003607">
    <property type="entry name" value="HD/PDEase_dom"/>
</dbReference>
<dbReference type="Gene3D" id="1.10.3210.10">
    <property type="entry name" value="Hypothetical protein af1432"/>
    <property type="match status" value="1"/>
</dbReference>
<dbReference type="NCBIfam" id="TIGR00277">
    <property type="entry name" value="HDIG"/>
    <property type="match status" value="1"/>
</dbReference>
<evidence type="ECO:0000259" key="1">
    <source>
        <dbReference type="PROSITE" id="PS51832"/>
    </source>
</evidence>
<evidence type="ECO:0000313" key="2">
    <source>
        <dbReference type="EMBL" id="OHX45036.1"/>
    </source>
</evidence>
<gene>
    <name evidence="2" type="ORF">BBV17_24235</name>
</gene>
<dbReference type="PANTHER" id="PTHR43155">
    <property type="entry name" value="CYCLIC DI-GMP PHOSPHODIESTERASE PA4108-RELATED"/>
    <property type="match status" value="1"/>
</dbReference>
<dbReference type="InterPro" id="IPR037522">
    <property type="entry name" value="HD_GYP_dom"/>
</dbReference>
<evidence type="ECO:0000313" key="3">
    <source>
        <dbReference type="Proteomes" id="UP000180194"/>
    </source>
</evidence>
<dbReference type="RefSeq" id="WP_034297578.1">
    <property type="nucleotide sequence ID" value="NZ_CP062791.1"/>
</dbReference>
<name>A0ABX3CNW6_9BACI</name>